<keyword evidence="2" id="KW-0472">Membrane</keyword>
<evidence type="ECO:0000256" key="1">
    <source>
        <dbReference type="SAM" id="MobiDB-lite"/>
    </source>
</evidence>
<dbReference type="InterPro" id="IPR007391">
    <property type="entry name" value="Vancomycin_resist_VanW"/>
</dbReference>
<dbReference type="Pfam" id="PF12229">
    <property type="entry name" value="PG_binding_4"/>
    <property type="match status" value="2"/>
</dbReference>
<dbReference type="RefSeq" id="WP_386764705.1">
    <property type="nucleotide sequence ID" value="NZ_JBHSTI010000008.1"/>
</dbReference>
<evidence type="ECO:0000256" key="2">
    <source>
        <dbReference type="SAM" id="Phobius"/>
    </source>
</evidence>
<dbReference type="EMBL" id="JBHSTI010000008">
    <property type="protein sequence ID" value="MFC6237423.1"/>
    <property type="molecule type" value="Genomic_DNA"/>
</dbReference>
<keyword evidence="5" id="KW-1185">Reference proteome</keyword>
<reference evidence="5" key="1">
    <citation type="journal article" date="2019" name="Int. J. Syst. Evol. Microbiol.">
        <title>The Global Catalogue of Microorganisms (GCM) 10K type strain sequencing project: providing services to taxonomists for standard genome sequencing and annotation.</title>
        <authorList>
            <consortium name="The Broad Institute Genomics Platform"/>
            <consortium name="The Broad Institute Genome Sequencing Center for Infectious Disease"/>
            <person name="Wu L."/>
            <person name="Ma J."/>
        </authorList>
    </citation>
    <scope>NUCLEOTIDE SEQUENCE [LARGE SCALE GENOMIC DNA]</scope>
    <source>
        <strain evidence="5">CGMCC 4.7317</strain>
    </source>
</reference>
<evidence type="ECO:0000313" key="5">
    <source>
        <dbReference type="Proteomes" id="UP001596138"/>
    </source>
</evidence>
<dbReference type="PANTHER" id="PTHR35788:SF1">
    <property type="entry name" value="EXPORTED PROTEIN"/>
    <property type="match status" value="1"/>
</dbReference>
<accession>A0ABW1SY95</accession>
<sequence>MTATPDTTSPDQTAPDPASRGWQRPLLWVGIAVLLLGAFYAALVASSGDGLPRGAKVLGVDVGGLSEAEAAAKLDAELGPAATDPVNATIGEDSVSIVPADAGLSFDAEATVDGYAGRIWNPVTLILQFTGGPTLAPVIGVDQAALEATVKQLAIDSDTAPVEPSIEVRGSDAVLINGINGRAMDQPAAVQALASAYLVSTQTVDLPEIETTPSVPQDKADAALVVAKAAISGPVTVKAGKVTADIPAEAIGRALAFTPENGELVGSLDGAILRTSIEDDLAPVEKPGRDATWDVSSGKPVIVPSKVGRGINPDDLAVAVAGVMGQTSAAARVVTPELGTIQPKLTTEQAEKLGVVEKLGSFTQNFPYAAYRVQNIGTAARYINGTLLKPGEVFSLNKIIKERTVANGYTKGFVIGPGGVFKEDQGGGVSASATTAWSAAFYSGLERVYTQAHSIWIPRYRAGLEATVAWGAFDMKFRNDTKNGVFITTVMTNTSMTMTLWGTKVYDDIRAVSSAKRNTVPFDTLYDPSPTCNAQGGQVGFTIDVFRVFIKDGKEVKREKITTRYRPSPTVICGTDPKDEPTPSPSPSGSSTKSPSPKPSSTKSPSPSAT</sequence>
<dbReference type="Pfam" id="PF04294">
    <property type="entry name" value="VanW"/>
    <property type="match status" value="1"/>
</dbReference>
<evidence type="ECO:0000259" key="3">
    <source>
        <dbReference type="Pfam" id="PF12229"/>
    </source>
</evidence>
<dbReference type="InterPro" id="IPR052913">
    <property type="entry name" value="Glycopeptide_resist_protein"/>
</dbReference>
<evidence type="ECO:0000313" key="4">
    <source>
        <dbReference type="EMBL" id="MFC6237423.1"/>
    </source>
</evidence>
<keyword evidence="2" id="KW-1133">Transmembrane helix</keyword>
<feature type="transmembrane region" description="Helical" evidence="2">
    <location>
        <begin position="26"/>
        <end position="46"/>
    </location>
</feature>
<feature type="domain" description="YoaR-like putative peptidoglycan binding" evidence="3">
    <location>
        <begin position="259"/>
        <end position="320"/>
    </location>
</feature>
<feature type="compositionally biased region" description="Low complexity" evidence="1">
    <location>
        <begin position="587"/>
        <end position="610"/>
    </location>
</feature>
<proteinExistence type="predicted"/>
<dbReference type="Proteomes" id="UP001596138">
    <property type="component" value="Unassembled WGS sequence"/>
</dbReference>
<organism evidence="4 5">
    <name type="scientific">Longivirga aurantiaca</name>
    <dbReference type="NCBI Taxonomy" id="1837743"/>
    <lineage>
        <taxon>Bacteria</taxon>
        <taxon>Bacillati</taxon>
        <taxon>Actinomycetota</taxon>
        <taxon>Actinomycetes</taxon>
        <taxon>Sporichthyales</taxon>
        <taxon>Sporichthyaceae</taxon>
        <taxon>Longivirga</taxon>
    </lineage>
</organism>
<protein>
    <submittedName>
        <fullName evidence="4">VanW family protein</fullName>
    </submittedName>
</protein>
<dbReference type="InterPro" id="IPR022029">
    <property type="entry name" value="YoaR-like_PG-bd"/>
</dbReference>
<feature type="domain" description="YoaR-like putative peptidoglycan binding" evidence="3">
    <location>
        <begin position="132"/>
        <end position="197"/>
    </location>
</feature>
<dbReference type="PANTHER" id="PTHR35788">
    <property type="entry name" value="EXPORTED PROTEIN-RELATED"/>
    <property type="match status" value="1"/>
</dbReference>
<feature type="region of interest" description="Disordered" evidence="1">
    <location>
        <begin position="560"/>
        <end position="610"/>
    </location>
</feature>
<comment type="caution">
    <text evidence="4">The sequence shown here is derived from an EMBL/GenBank/DDBJ whole genome shotgun (WGS) entry which is preliminary data.</text>
</comment>
<gene>
    <name evidence="4" type="ORF">ACFQGU_06010</name>
</gene>
<keyword evidence="2" id="KW-0812">Transmembrane</keyword>
<name>A0ABW1SY95_9ACTN</name>